<comment type="caution">
    <text evidence="7">The sequence shown here is derived from an EMBL/GenBank/DDBJ whole genome shotgun (WGS) entry which is preliminary data.</text>
</comment>
<dbReference type="GO" id="GO:0006488">
    <property type="term" value="P:dolichol-linked oligosaccharide biosynthetic process"/>
    <property type="evidence" value="ECO:0007669"/>
    <property type="project" value="InterPro"/>
</dbReference>
<evidence type="ECO:0000313" key="8">
    <source>
        <dbReference type="Proteomes" id="UP000446768"/>
    </source>
</evidence>
<comment type="subcellular location">
    <subcellularLocation>
        <location evidence="1">Endoplasmic reticulum</location>
    </subcellularLocation>
</comment>
<dbReference type="Gene3D" id="3.40.50.2000">
    <property type="entry name" value="Glycogen Phosphorylase B"/>
    <property type="match status" value="1"/>
</dbReference>
<evidence type="ECO:0000313" key="7">
    <source>
        <dbReference type="EMBL" id="MRV74187.1"/>
    </source>
</evidence>
<dbReference type="SUPFAM" id="SSF53756">
    <property type="entry name" value="UDP-Glycosyltransferase/glycogen phosphorylase"/>
    <property type="match status" value="1"/>
</dbReference>
<evidence type="ECO:0000256" key="1">
    <source>
        <dbReference type="ARBA" id="ARBA00004240"/>
    </source>
</evidence>
<feature type="domain" description="Glycosyl transferase family 28 C-terminal" evidence="6">
    <location>
        <begin position="20"/>
        <end position="132"/>
    </location>
</feature>
<dbReference type="Pfam" id="PF04101">
    <property type="entry name" value="Glyco_tran_28_C"/>
    <property type="match status" value="1"/>
</dbReference>
<comment type="similarity">
    <text evidence="2">Belongs to the glycosyltransferase 28 family.</text>
</comment>
<evidence type="ECO:0000256" key="5">
    <source>
        <dbReference type="ARBA" id="ARBA00022824"/>
    </source>
</evidence>
<sequence length="181" mass="19470">MAAPGGQGWSGLPRECIVTTIFVTVGSQMPFDRLVSAVDLWAEHVRPDADIFAQIGDSQYRPRAMRYTQSLTPAEFAHTVAQADVIVAHAGMGSVLTGMELGKPLVLMPRRGDLQETRNDHQIATAHWLAQRPGIFVAERDADLPDALAAAMAASKGSAAISPYASPDLLAAVRQFIVHVR</sequence>
<dbReference type="PANTHER" id="PTHR12867">
    <property type="entry name" value="GLYCOSYL TRANSFERASE-RELATED"/>
    <property type="match status" value="1"/>
</dbReference>
<reference evidence="7 8" key="1">
    <citation type="submission" date="2019-11" db="EMBL/GenBank/DDBJ databases">
        <title>Novel species isolated from a subtropical stream in China.</title>
        <authorList>
            <person name="Lu H."/>
        </authorList>
    </citation>
    <scope>NUCLEOTIDE SEQUENCE [LARGE SCALE GENOMIC DNA]</scope>
    <source>
        <strain evidence="7 8">FT92W</strain>
    </source>
</reference>
<keyword evidence="8" id="KW-1185">Reference proteome</keyword>
<dbReference type="Proteomes" id="UP000446768">
    <property type="component" value="Unassembled WGS sequence"/>
</dbReference>
<dbReference type="InterPro" id="IPR039042">
    <property type="entry name" value="Alg13-like"/>
</dbReference>
<evidence type="ECO:0000256" key="3">
    <source>
        <dbReference type="ARBA" id="ARBA00022676"/>
    </source>
</evidence>
<gene>
    <name evidence="7" type="ORF">GJ700_20980</name>
</gene>
<protein>
    <submittedName>
        <fullName evidence="7">Glycosyl transferase family 28</fullName>
    </submittedName>
</protein>
<name>A0A7X2IQA7_9BURK</name>
<organism evidence="7 8">
    <name type="scientific">Pseudoduganella rivuli</name>
    <dbReference type="NCBI Taxonomy" id="2666085"/>
    <lineage>
        <taxon>Bacteria</taxon>
        <taxon>Pseudomonadati</taxon>
        <taxon>Pseudomonadota</taxon>
        <taxon>Betaproteobacteria</taxon>
        <taxon>Burkholderiales</taxon>
        <taxon>Oxalobacteraceae</taxon>
        <taxon>Telluria group</taxon>
        <taxon>Pseudoduganella</taxon>
    </lineage>
</organism>
<dbReference type="AlphaFoldDB" id="A0A7X2IQA7"/>
<dbReference type="EMBL" id="WKJJ01000013">
    <property type="protein sequence ID" value="MRV74187.1"/>
    <property type="molecule type" value="Genomic_DNA"/>
</dbReference>
<accession>A0A7X2IQA7</accession>
<dbReference type="GO" id="GO:0016758">
    <property type="term" value="F:hexosyltransferase activity"/>
    <property type="evidence" value="ECO:0007669"/>
    <property type="project" value="InterPro"/>
</dbReference>
<dbReference type="PANTHER" id="PTHR12867:SF6">
    <property type="entry name" value="N-ACETYLGLUCOSAMINYLDIPHOSPHODOLICHOL N-ACETYLGLUCOSAMINYLTRANSFERASE"/>
    <property type="match status" value="1"/>
</dbReference>
<keyword evidence="3" id="KW-0328">Glycosyltransferase</keyword>
<evidence type="ECO:0000256" key="4">
    <source>
        <dbReference type="ARBA" id="ARBA00022679"/>
    </source>
</evidence>
<evidence type="ECO:0000259" key="6">
    <source>
        <dbReference type="Pfam" id="PF04101"/>
    </source>
</evidence>
<dbReference type="InterPro" id="IPR007235">
    <property type="entry name" value="Glyco_trans_28_C"/>
</dbReference>
<keyword evidence="4 7" id="KW-0808">Transferase</keyword>
<proteinExistence type="inferred from homology"/>
<keyword evidence="5" id="KW-0256">Endoplasmic reticulum</keyword>
<evidence type="ECO:0000256" key="2">
    <source>
        <dbReference type="ARBA" id="ARBA00006962"/>
    </source>
</evidence>